<dbReference type="EMBL" id="LKCN02000001">
    <property type="protein sequence ID" value="RCI16770.1"/>
    <property type="molecule type" value="Genomic_DNA"/>
</dbReference>
<evidence type="ECO:0000256" key="2">
    <source>
        <dbReference type="ARBA" id="ARBA00023026"/>
    </source>
</evidence>
<feature type="domain" description="LysM" evidence="4">
    <location>
        <begin position="7"/>
        <end position="53"/>
    </location>
</feature>
<comment type="caution">
    <text evidence="5">The sequence shown here is derived from an EMBL/GenBank/DDBJ whole genome shotgun (WGS) entry which is preliminary data.</text>
</comment>
<dbReference type="OrthoDB" id="2281372at2759"/>
<reference evidence="5 6" key="1">
    <citation type="journal article" date="2015" name="BMC Genomics">
        <title>Insights from the genome of Ophiocordyceps polyrhachis-furcata to pathogenicity and host specificity in insect fungi.</title>
        <authorList>
            <person name="Wichadakul D."/>
            <person name="Kobmoo N."/>
            <person name="Ingsriswang S."/>
            <person name="Tangphatsornruang S."/>
            <person name="Chantasingh D."/>
            <person name="Luangsa-ard J.J."/>
            <person name="Eurwilaichitr L."/>
        </authorList>
    </citation>
    <scope>NUCLEOTIDE SEQUENCE [LARGE SCALE GENOMIC DNA]</scope>
    <source>
        <strain evidence="5 6">BCC 54312</strain>
    </source>
</reference>
<keyword evidence="1" id="KW-0147">Chitin-binding</keyword>
<comment type="similarity">
    <text evidence="3">Belongs to the secreted LysM effector family.</text>
</comment>
<name>A0A367LQY9_9HYPO</name>
<protein>
    <recommendedName>
        <fullName evidence="4">LysM domain-containing protein</fullName>
    </recommendedName>
</protein>
<dbReference type="SUPFAM" id="SSF54106">
    <property type="entry name" value="LysM domain"/>
    <property type="match status" value="2"/>
</dbReference>
<dbReference type="PANTHER" id="PTHR34997:SF1">
    <property type="entry name" value="PEPTIDOGLYCAN-BINDING LYSIN DOMAIN"/>
    <property type="match status" value="1"/>
</dbReference>
<evidence type="ECO:0000256" key="1">
    <source>
        <dbReference type="ARBA" id="ARBA00022669"/>
    </source>
</evidence>
<dbReference type="Pfam" id="PF01476">
    <property type="entry name" value="LysM"/>
    <property type="match status" value="2"/>
</dbReference>
<dbReference type="CDD" id="cd00118">
    <property type="entry name" value="LysM"/>
    <property type="match status" value="2"/>
</dbReference>
<dbReference type="AlphaFoldDB" id="A0A367LQY9"/>
<organism evidence="5 6">
    <name type="scientific">Ophiocordyceps polyrhachis-furcata BCC 54312</name>
    <dbReference type="NCBI Taxonomy" id="1330021"/>
    <lineage>
        <taxon>Eukaryota</taxon>
        <taxon>Fungi</taxon>
        <taxon>Dikarya</taxon>
        <taxon>Ascomycota</taxon>
        <taxon>Pezizomycotina</taxon>
        <taxon>Sordariomycetes</taxon>
        <taxon>Hypocreomycetidae</taxon>
        <taxon>Hypocreales</taxon>
        <taxon>Ophiocordycipitaceae</taxon>
        <taxon>Ophiocordyceps</taxon>
    </lineage>
</organism>
<dbReference type="Gene3D" id="3.10.350.10">
    <property type="entry name" value="LysM domain"/>
    <property type="match status" value="2"/>
</dbReference>
<keyword evidence="2" id="KW-0843">Virulence</keyword>
<dbReference type="SMART" id="SM00257">
    <property type="entry name" value="LysM"/>
    <property type="match status" value="2"/>
</dbReference>
<dbReference type="InterPro" id="IPR052210">
    <property type="entry name" value="LysM1-like"/>
</dbReference>
<evidence type="ECO:0000313" key="5">
    <source>
        <dbReference type="EMBL" id="RCI16770.1"/>
    </source>
</evidence>
<dbReference type="GO" id="GO:0008061">
    <property type="term" value="F:chitin binding"/>
    <property type="evidence" value="ECO:0007669"/>
    <property type="project" value="UniProtKB-KW"/>
</dbReference>
<gene>
    <name evidence="5" type="ORF">L249_1714</name>
</gene>
<dbReference type="STRING" id="1330021.A0A367LQY9"/>
<accession>A0A367LQY9</accession>
<proteinExistence type="inferred from homology"/>
<dbReference type="PROSITE" id="PS51782">
    <property type="entry name" value="LYSM"/>
    <property type="match status" value="2"/>
</dbReference>
<evidence type="ECO:0000259" key="4">
    <source>
        <dbReference type="PROSITE" id="PS51782"/>
    </source>
</evidence>
<dbReference type="Proteomes" id="UP000253664">
    <property type="component" value="Unassembled WGS sequence"/>
</dbReference>
<sequence length="132" mass="14479">MVSGCQAFYLVRPGDTCIRVAAAHKISVSRFERWNPSVGPNCELLLAGHWACVAAPDSPVPPPPPAPVTTPAPIQQGMVNYCRRFHYVEPAENCEVIETMYGVTFRDLLLWNPAIGADCTNMWANTYLCVGV</sequence>
<evidence type="ECO:0000256" key="3">
    <source>
        <dbReference type="ARBA" id="ARBA00044955"/>
    </source>
</evidence>
<keyword evidence="6" id="KW-1185">Reference proteome</keyword>
<evidence type="ECO:0000313" key="6">
    <source>
        <dbReference type="Proteomes" id="UP000253664"/>
    </source>
</evidence>
<dbReference type="PANTHER" id="PTHR34997">
    <property type="entry name" value="AM15"/>
    <property type="match status" value="1"/>
</dbReference>
<feature type="domain" description="LysM" evidence="4">
    <location>
        <begin position="84"/>
        <end position="130"/>
    </location>
</feature>
<dbReference type="InterPro" id="IPR018392">
    <property type="entry name" value="LysM"/>
</dbReference>
<dbReference type="InterPro" id="IPR036779">
    <property type="entry name" value="LysM_dom_sf"/>
</dbReference>